<protein>
    <submittedName>
        <fullName evidence="4">Ribosomal protein S18 acetylase RimI-like enzyme</fullName>
    </submittedName>
</protein>
<feature type="domain" description="N-acetyltransferase" evidence="3">
    <location>
        <begin position="2"/>
        <end position="168"/>
    </location>
</feature>
<dbReference type="InterPro" id="IPR050832">
    <property type="entry name" value="Bact_Acetyltransf"/>
</dbReference>
<keyword evidence="2" id="KW-0012">Acyltransferase</keyword>
<dbReference type="Proteomes" id="UP001183629">
    <property type="component" value="Unassembled WGS sequence"/>
</dbReference>
<comment type="caution">
    <text evidence="4">The sequence shown here is derived from an EMBL/GenBank/DDBJ whole genome shotgun (WGS) entry which is preliminary data.</text>
</comment>
<keyword evidence="4" id="KW-0689">Ribosomal protein</keyword>
<dbReference type="SUPFAM" id="SSF55729">
    <property type="entry name" value="Acyl-CoA N-acyltransferases (Nat)"/>
    <property type="match status" value="1"/>
</dbReference>
<dbReference type="Gene3D" id="3.40.630.30">
    <property type="match status" value="1"/>
</dbReference>
<dbReference type="GO" id="GO:0005840">
    <property type="term" value="C:ribosome"/>
    <property type="evidence" value="ECO:0007669"/>
    <property type="project" value="UniProtKB-KW"/>
</dbReference>
<dbReference type="InterPro" id="IPR000182">
    <property type="entry name" value="GNAT_dom"/>
</dbReference>
<dbReference type="InterPro" id="IPR016181">
    <property type="entry name" value="Acyl_CoA_acyltransferase"/>
</dbReference>
<evidence type="ECO:0000313" key="5">
    <source>
        <dbReference type="Proteomes" id="UP001183629"/>
    </source>
</evidence>
<dbReference type="PROSITE" id="PS51186">
    <property type="entry name" value="GNAT"/>
    <property type="match status" value="1"/>
</dbReference>
<proteinExistence type="predicted"/>
<dbReference type="AlphaFoldDB" id="A0AAE3ZW18"/>
<sequence>MRTVHGLEALAVVDDLIALYADVFTGPPWNEGPEDVADFRRRLHEDAARPGFRAVLTADGFATGWPTELPLPDVQAYQEIVDHLGPERVVELLDGVFEVNELAVRASARRRGVGRRLLDEVVGDAPRAWLVTSRDAPDAVAFYRRAGWREIAPAPAYHGDLIVFRTAATQPA</sequence>
<evidence type="ECO:0000259" key="3">
    <source>
        <dbReference type="PROSITE" id="PS51186"/>
    </source>
</evidence>
<evidence type="ECO:0000313" key="4">
    <source>
        <dbReference type="EMBL" id="MDR7327048.1"/>
    </source>
</evidence>
<keyword evidence="1" id="KW-0808">Transferase</keyword>
<keyword evidence="4" id="KW-0687">Ribonucleoprotein</keyword>
<dbReference type="PANTHER" id="PTHR43877:SF2">
    <property type="entry name" value="AMINOALKYLPHOSPHONATE N-ACETYLTRANSFERASE-RELATED"/>
    <property type="match status" value="1"/>
</dbReference>
<dbReference type="PANTHER" id="PTHR43877">
    <property type="entry name" value="AMINOALKYLPHOSPHONATE N-ACETYLTRANSFERASE-RELATED-RELATED"/>
    <property type="match status" value="1"/>
</dbReference>
<dbReference type="EMBL" id="JAVDYC010000001">
    <property type="protein sequence ID" value="MDR7327048.1"/>
    <property type="molecule type" value="Genomic_DNA"/>
</dbReference>
<gene>
    <name evidence="4" type="ORF">J2S44_007298</name>
</gene>
<accession>A0AAE3ZW18</accession>
<keyword evidence="5" id="KW-1185">Reference proteome</keyword>
<organism evidence="4 5">
    <name type="scientific">Catenuloplanes niger</name>
    <dbReference type="NCBI Taxonomy" id="587534"/>
    <lineage>
        <taxon>Bacteria</taxon>
        <taxon>Bacillati</taxon>
        <taxon>Actinomycetota</taxon>
        <taxon>Actinomycetes</taxon>
        <taxon>Micromonosporales</taxon>
        <taxon>Micromonosporaceae</taxon>
        <taxon>Catenuloplanes</taxon>
    </lineage>
</organism>
<name>A0AAE3ZW18_9ACTN</name>
<evidence type="ECO:0000256" key="2">
    <source>
        <dbReference type="ARBA" id="ARBA00023315"/>
    </source>
</evidence>
<reference evidence="4 5" key="1">
    <citation type="submission" date="2023-07" db="EMBL/GenBank/DDBJ databases">
        <title>Sequencing the genomes of 1000 actinobacteria strains.</title>
        <authorList>
            <person name="Klenk H.-P."/>
        </authorList>
    </citation>
    <scope>NUCLEOTIDE SEQUENCE [LARGE SCALE GENOMIC DNA]</scope>
    <source>
        <strain evidence="4 5">DSM 44711</strain>
    </source>
</reference>
<dbReference type="RefSeq" id="WP_310423825.1">
    <property type="nucleotide sequence ID" value="NZ_JAVDYC010000001.1"/>
</dbReference>
<evidence type="ECO:0000256" key="1">
    <source>
        <dbReference type="ARBA" id="ARBA00022679"/>
    </source>
</evidence>
<dbReference type="GO" id="GO:0016747">
    <property type="term" value="F:acyltransferase activity, transferring groups other than amino-acyl groups"/>
    <property type="evidence" value="ECO:0007669"/>
    <property type="project" value="InterPro"/>
</dbReference>
<dbReference type="Pfam" id="PF13508">
    <property type="entry name" value="Acetyltransf_7"/>
    <property type="match status" value="1"/>
</dbReference>